<evidence type="ECO:0000313" key="2">
    <source>
        <dbReference type="EMBL" id="OOP65981.1"/>
    </source>
</evidence>
<evidence type="ECO:0000259" key="1">
    <source>
        <dbReference type="SMART" id="SM00849"/>
    </source>
</evidence>
<protein>
    <submittedName>
        <fullName evidence="2">MBL fold metallo-hydrolase</fullName>
    </submittedName>
</protein>
<evidence type="ECO:0000313" key="3">
    <source>
        <dbReference type="Proteomes" id="UP000189761"/>
    </source>
</evidence>
<gene>
    <name evidence="2" type="ORF">BWZ43_23350</name>
</gene>
<dbReference type="InterPro" id="IPR036866">
    <property type="entry name" value="RibonucZ/Hydroxyglut_hydro"/>
</dbReference>
<dbReference type="Pfam" id="PF00753">
    <property type="entry name" value="Lactamase_B"/>
    <property type="match status" value="1"/>
</dbReference>
<sequence>MIKDAWFTVQQIDEYTFAISEYGHWEKVHSFLLLGQKKAVLIDTGLGIDRIKRVTDQLTVLPIDVVTTHVHADHIGSHGEYERIFVHKDDKDWLINGIQGLTIDQIRRNLCRDITIPIPKTFDPDTYQPYQGEPTGILDDGDIIELGNRKLVIYHTPGHSPGHLAIFDETNGYLFTGDLLYDQTPIYAFYPSTNPVDLVYSLDKISEIPNVTRVFGSHNTLGLEANILFEVKKAVQILRENDLIKFGTGTHCFNGFSIKF</sequence>
<dbReference type="Proteomes" id="UP000189761">
    <property type="component" value="Unassembled WGS sequence"/>
</dbReference>
<dbReference type="SUPFAM" id="SSF56281">
    <property type="entry name" value="Metallo-hydrolase/oxidoreductase"/>
    <property type="match status" value="1"/>
</dbReference>
<organism evidence="2 3">
    <name type="scientific">Heyndrickxia oleronia</name>
    <dbReference type="NCBI Taxonomy" id="38875"/>
    <lineage>
        <taxon>Bacteria</taxon>
        <taxon>Bacillati</taxon>
        <taxon>Bacillota</taxon>
        <taxon>Bacilli</taxon>
        <taxon>Bacillales</taxon>
        <taxon>Bacillaceae</taxon>
        <taxon>Heyndrickxia</taxon>
    </lineage>
</organism>
<dbReference type="PANTHER" id="PTHR42951:SF4">
    <property type="entry name" value="ACYL-COENZYME A THIOESTERASE MBLAC2"/>
    <property type="match status" value="1"/>
</dbReference>
<feature type="domain" description="Metallo-beta-lactamase" evidence="1">
    <location>
        <begin position="27"/>
        <end position="218"/>
    </location>
</feature>
<dbReference type="RefSeq" id="WP_071975698.1">
    <property type="nucleotide sequence ID" value="NZ_CP065424.1"/>
</dbReference>
<dbReference type="PANTHER" id="PTHR42951">
    <property type="entry name" value="METALLO-BETA-LACTAMASE DOMAIN-CONTAINING"/>
    <property type="match status" value="1"/>
</dbReference>
<dbReference type="AlphaFoldDB" id="A0A8E2I3F2"/>
<dbReference type="InterPro" id="IPR001279">
    <property type="entry name" value="Metallo-B-lactamas"/>
</dbReference>
<proteinExistence type="predicted"/>
<reference evidence="2 3" key="1">
    <citation type="submission" date="2017-01" db="EMBL/GenBank/DDBJ databases">
        <title>Draft genome sequence of Bacillus oleronius.</title>
        <authorList>
            <person name="Allam M."/>
        </authorList>
    </citation>
    <scope>NUCLEOTIDE SEQUENCE [LARGE SCALE GENOMIC DNA]</scope>
    <source>
        <strain evidence="2 3">DSM 9356</strain>
    </source>
</reference>
<dbReference type="GO" id="GO:0016787">
    <property type="term" value="F:hydrolase activity"/>
    <property type="evidence" value="ECO:0007669"/>
    <property type="project" value="UniProtKB-KW"/>
</dbReference>
<dbReference type="EMBL" id="MTLA01000398">
    <property type="protein sequence ID" value="OOP65981.1"/>
    <property type="molecule type" value="Genomic_DNA"/>
</dbReference>
<dbReference type="SMART" id="SM00849">
    <property type="entry name" value="Lactamase_B"/>
    <property type="match status" value="1"/>
</dbReference>
<dbReference type="InterPro" id="IPR050855">
    <property type="entry name" value="NDM-1-like"/>
</dbReference>
<dbReference type="Gene3D" id="3.60.15.10">
    <property type="entry name" value="Ribonuclease Z/Hydroxyacylglutathione hydrolase-like"/>
    <property type="match status" value="1"/>
</dbReference>
<keyword evidence="2" id="KW-0378">Hydrolase</keyword>
<name>A0A8E2I3F2_9BACI</name>
<accession>A0A8E2I3F2</accession>
<comment type="caution">
    <text evidence="2">The sequence shown here is derived from an EMBL/GenBank/DDBJ whole genome shotgun (WGS) entry which is preliminary data.</text>
</comment>
<keyword evidence="3" id="KW-1185">Reference proteome</keyword>